<dbReference type="SUPFAM" id="SSF81301">
    <property type="entry name" value="Nucleotidyltransferase"/>
    <property type="match status" value="1"/>
</dbReference>
<comment type="caution">
    <text evidence="2">The sequence shown here is derived from an EMBL/GenBank/DDBJ whole genome shotgun (WGS) entry which is preliminary data.</text>
</comment>
<dbReference type="RefSeq" id="WP_100426778.1">
    <property type="nucleotide sequence ID" value="NZ_JAQXKX010000005.1"/>
</dbReference>
<dbReference type="EMBL" id="PGEX01000001">
    <property type="protein sequence ID" value="PJJ41343.1"/>
    <property type="molecule type" value="Genomic_DNA"/>
</dbReference>
<proteinExistence type="predicted"/>
<evidence type="ECO:0000313" key="3">
    <source>
        <dbReference type="Proteomes" id="UP000231134"/>
    </source>
</evidence>
<dbReference type="InterPro" id="IPR041633">
    <property type="entry name" value="Polbeta"/>
</dbReference>
<dbReference type="Gene3D" id="3.30.460.10">
    <property type="entry name" value="Beta Polymerase, domain 2"/>
    <property type="match status" value="1"/>
</dbReference>
<organism evidence="2 3">
    <name type="scientific">Hallerella succinigenes</name>
    <dbReference type="NCBI Taxonomy" id="1896222"/>
    <lineage>
        <taxon>Bacteria</taxon>
        <taxon>Pseudomonadati</taxon>
        <taxon>Fibrobacterota</taxon>
        <taxon>Fibrobacteria</taxon>
        <taxon>Fibrobacterales</taxon>
        <taxon>Fibrobacteraceae</taxon>
        <taxon>Hallerella</taxon>
    </lineage>
</organism>
<accession>A0A2M9A6S7</accession>
<keyword evidence="2" id="KW-0808">Transferase</keyword>
<dbReference type="Proteomes" id="UP000231134">
    <property type="component" value="Unassembled WGS sequence"/>
</dbReference>
<dbReference type="AlphaFoldDB" id="A0A2M9A6S7"/>
<reference evidence="2 3" key="1">
    <citation type="submission" date="2017-11" db="EMBL/GenBank/DDBJ databases">
        <title>Animal gut microbial communities from fecal samples from Wisconsin, USA.</title>
        <authorList>
            <person name="Neumann A."/>
        </authorList>
    </citation>
    <scope>NUCLEOTIDE SEQUENCE [LARGE SCALE GENOMIC DNA]</scope>
    <source>
        <strain evidence="2 3">UWS3</strain>
    </source>
</reference>
<protein>
    <submittedName>
        <fullName evidence="2">Nucleotidyltransferase-like protein</fullName>
    </submittedName>
</protein>
<feature type="domain" description="Polymerase beta nucleotidyltransferase" evidence="1">
    <location>
        <begin position="11"/>
        <end position="101"/>
    </location>
</feature>
<dbReference type="InterPro" id="IPR043519">
    <property type="entry name" value="NT_sf"/>
</dbReference>
<dbReference type="GO" id="GO:0016740">
    <property type="term" value="F:transferase activity"/>
    <property type="evidence" value="ECO:0007669"/>
    <property type="project" value="UniProtKB-KW"/>
</dbReference>
<dbReference type="OrthoDB" id="9808659at2"/>
<keyword evidence="3" id="KW-1185">Reference proteome</keyword>
<dbReference type="Pfam" id="PF18765">
    <property type="entry name" value="Polbeta"/>
    <property type="match status" value="1"/>
</dbReference>
<gene>
    <name evidence="2" type="ORF">BGX16_1307</name>
</gene>
<dbReference type="CDD" id="cd05403">
    <property type="entry name" value="NT_KNTase_like"/>
    <property type="match status" value="1"/>
</dbReference>
<sequence length="107" mass="12085">MQLCLEKDQLEKIQRILKVHFSGLEVDAYGSRVTGVELTPDSALDIVVLSPKPISFEEMVSVEKAFADSGLPFRVDIVDWAKLTENMQKNIKKEHIVIQEANVSETR</sequence>
<evidence type="ECO:0000259" key="1">
    <source>
        <dbReference type="Pfam" id="PF18765"/>
    </source>
</evidence>
<evidence type="ECO:0000313" key="2">
    <source>
        <dbReference type="EMBL" id="PJJ41343.1"/>
    </source>
</evidence>
<name>A0A2M9A6S7_9BACT</name>